<comment type="caution">
    <text evidence="2">The sequence shown here is derived from an EMBL/GenBank/DDBJ whole genome shotgun (WGS) entry which is preliminary data.</text>
</comment>
<reference evidence="2 3" key="1">
    <citation type="submission" date="2018-08" db="EMBL/GenBank/DDBJ databases">
        <title>Bacillus jemisoniae sp. nov., Bacillus chryseoplanitiae sp. nov., Bacillus resnikiae sp. nov., and Bacillus frankliniae sp. nov., isolated from Viking spacecraft and associated surfaces.</title>
        <authorList>
            <person name="Seuylemezian A."/>
            <person name="Vaishampayan P."/>
        </authorList>
    </citation>
    <scope>NUCLEOTIDE SEQUENCE [LARGE SCALE GENOMIC DNA]</scope>
    <source>
        <strain evidence="2 3">MA001</strain>
    </source>
</reference>
<dbReference type="GO" id="GO:0015627">
    <property type="term" value="C:type II protein secretion system complex"/>
    <property type="evidence" value="ECO:0007669"/>
    <property type="project" value="TreeGrafter"/>
</dbReference>
<dbReference type="Pfam" id="PF12836">
    <property type="entry name" value="HHH_3"/>
    <property type="match status" value="1"/>
</dbReference>
<name>A0A398BIY7_9BACI</name>
<evidence type="ECO:0000313" key="3">
    <source>
        <dbReference type="Proteomes" id="UP000266016"/>
    </source>
</evidence>
<dbReference type="InterPro" id="IPR010994">
    <property type="entry name" value="RuvA_2-like"/>
</dbReference>
<dbReference type="GO" id="GO:0003677">
    <property type="term" value="F:DNA binding"/>
    <property type="evidence" value="ECO:0007669"/>
    <property type="project" value="InterPro"/>
</dbReference>
<dbReference type="Gene3D" id="1.10.150.310">
    <property type="entry name" value="Tex RuvX-like domain-like"/>
    <property type="match status" value="1"/>
</dbReference>
<dbReference type="SMART" id="SM00278">
    <property type="entry name" value="HhH1"/>
    <property type="match status" value="2"/>
</dbReference>
<sequence length="213" mass="23224">MDMFRKKKTAVIAVVILMSFISCLMFLFSSKPQQAEQEKMFVELEQQEEQEVAQEIDEPVVIKVDVKGAVQSPGVFIAEPGDRVIDVIEAAGNFKKDADLDKVNLAQLVEDQMVIYVPNIGEEDIGLPENIDVIGGGATTVSGNGGTDGNKVNLNTATKEELETLSGIGPAKSTAIIEYREKTGKFEQIEDLKNISGIGDKTFEKLQDSITVK</sequence>
<dbReference type="InterPro" id="IPR051675">
    <property type="entry name" value="Endo/Exo/Phosphatase_dom_1"/>
</dbReference>
<feature type="domain" description="Helix-hairpin-helix DNA-binding motif class 1" evidence="1">
    <location>
        <begin position="160"/>
        <end position="179"/>
    </location>
</feature>
<dbReference type="InterPro" id="IPR019554">
    <property type="entry name" value="Soluble_ligand-bd"/>
</dbReference>
<dbReference type="PANTHER" id="PTHR21180:SF32">
    <property type="entry name" value="ENDONUCLEASE_EXONUCLEASE_PHOSPHATASE FAMILY DOMAIN-CONTAINING PROTEIN 1"/>
    <property type="match status" value="1"/>
</dbReference>
<accession>A0A398BIY7</accession>
<proteinExistence type="predicted"/>
<dbReference type="InterPro" id="IPR003583">
    <property type="entry name" value="Hlx-hairpin-Hlx_DNA-bd_motif"/>
</dbReference>
<dbReference type="GO" id="GO:0006281">
    <property type="term" value="P:DNA repair"/>
    <property type="evidence" value="ECO:0007669"/>
    <property type="project" value="InterPro"/>
</dbReference>
<evidence type="ECO:0000313" key="2">
    <source>
        <dbReference type="EMBL" id="RID89487.1"/>
    </source>
</evidence>
<dbReference type="PANTHER" id="PTHR21180">
    <property type="entry name" value="ENDONUCLEASE/EXONUCLEASE/PHOSPHATASE FAMILY DOMAIN-CONTAINING PROTEIN 1"/>
    <property type="match status" value="1"/>
</dbReference>
<dbReference type="EMBL" id="QWVS01000002">
    <property type="protein sequence ID" value="RID89487.1"/>
    <property type="molecule type" value="Genomic_DNA"/>
</dbReference>
<dbReference type="NCBIfam" id="TIGR00426">
    <property type="entry name" value="competence protein ComEA helix-hairpin-helix repeat region"/>
    <property type="match status" value="1"/>
</dbReference>
<keyword evidence="3" id="KW-1185">Reference proteome</keyword>
<dbReference type="AlphaFoldDB" id="A0A398BIY7"/>
<evidence type="ECO:0000259" key="1">
    <source>
        <dbReference type="SMART" id="SM00278"/>
    </source>
</evidence>
<gene>
    <name evidence="2" type="ORF">D1953_02710</name>
</gene>
<protein>
    <recommendedName>
        <fullName evidence="1">Helix-hairpin-helix DNA-binding motif class 1 domain-containing protein</fullName>
    </recommendedName>
</protein>
<dbReference type="InterPro" id="IPR004509">
    <property type="entry name" value="Competence_ComEA_HhH"/>
</dbReference>
<dbReference type="Gene3D" id="3.10.560.10">
    <property type="entry name" value="Outer membrane lipoprotein wza domain like"/>
    <property type="match status" value="1"/>
</dbReference>
<organism evidence="2 3">
    <name type="scientific">Peribacillus asahii</name>
    <dbReference type="NCBI Taxonomy" id="228899"/>
    <lineage>
        <taxon>Bacteria</taxon>
        <taxon>Bacillati</taxon>
        <taxon>Bacillota</taxon>
        <taxon>Bacilli</taxon>
        <taxon>Bacillales</taxon>
        <taxon>Bacillaceae</taxon>
        <taxon>Peribacillus</taxon>
    </lineage>
</organism>
<dbReference type="RefSeq" id="WP_119115595.1">
    <property type="nucleotide sequence ID" value="NZ_QWVS01000002.1"/>
</dbReference>
<feature type="domain" description="Helix-hairpin-helix DNA-binding motif class 1" evidence="1">
    <location>
        <begin position="190"/>
        <end position="209"/>
    </location>
</feature>
<dbReference type="Pfam" id="PF10531">
    <property type="entry name" value="SLBB"/>
    <property type="match status" value="1"/>
</dbReference>
<dbReference type="SUPFAM" id="SSF47781">
    <property type="entry name" value="RuvA domain 2-like"/>
    <property type="match status" value="1"/>
</dbReference>
<dbReference type="PROSITE" id="PS51257">
    <property type="entry name" value="PROKAR_LIPOPROTEIN"/>
    <property type="match status" value="1"/>
</dbReference>
<dbReference type="GO" id="GO:0015628">
    <property type="term" value="P:protein secretion by the type II secretion system"/>
    <property type="evidence" value="ECO:0007669"/>
    <property type="project" value="TreeGrafter"/>
</dbReference>
<dbReference type="Proteomes" id="UP000266016">
    <property type="component" value="Unassembled WGS sequence"/>
</dbReference>